<dbReference type="Gene3D" id="3.30.70.270">
    <property type="match status" value="1"/>
</dbReference>
<evidence type="ECO:0000313" key="3">
    <source>
        <dbReference type="Proteomes" id="UP001454036"/>
    </source>
</evidence>
<name>A0AAV3NY91_LITER</name>
<dbReference type="InterPro" id="IPR043502">
    <property type="entry name" value="DNA/RNA_pol_sf"/>
</dbReference>
<keyword evidence="3" id="KW-1185">Reference proteome</keyword>
<dbReference type="SUPFAM" id="SSF56672">
    <property type="entry name" value="DNA/RNA polymerases"/>
    <property type="match status" value="1"/>
</dbReference>
<reference evidence="2 3" key="1">
    <citation type="submission" date="2024-01" db="EMBL/GenBank/DDBJ databases">
        <title>The complete chloroplast genome sequence of Lithospermum erythrorhizon: insights into the phylogenetic relationship among Boraginaceae species and the maternal lineages of purple gromwells.</title>
        <authorList>
            <person name="Okada T."/>
            <person name="Watanabe K."/>
        </authorList>
    </citation>
    <scope>NUCLEOTIDE SEQUENCE [LARGE SCALE GENOMIC DNA]</scope>
</reference>
<dbReference type="InterPro" id="IPR000477">
    <property type="entry name" value="RT_dom"/>
</dbReference>
<dbReference type="Pfam" id="PF00078">
    <property type="entry name" value="RVT_1"/>
    <property type="match status" value="1"/>
</dbReference>
<comment type="caution">
    <text evidence="2">The sequence shown here is derived from an EMBL/GenBank/DDBJ whole genome shotgun (WGS) entry which is preliminary data.</text>
</comment>
<proteinExistence type="predicted"/>
<dbReference type="PANTHER" id="PTHR37984:SF5">
    <property type="entry name" value="PROTEIN NYNRIN-LIKE"/>
    <property type="match status" value="1"/>
</dbReference>
<dbReference type="Proteomes" id="UP001454036">
    <property type="component" value="Unassembled WGS sequence"/>
</dbReference>
<dbReference type="PROSITE" id="PS50878">
    <property type="entry name" value="RT_POL"/>
    <property type="match status" value="1"/>
</dbReference>
<dbReference type="InterPro" id="IPR043128">
    <property type="entry name" value="Rev_trsase/Diguanyl_cyclase"/>
</dbReference>
<organism evidence="2 3">
    <name type="scientific">Lithospermum erythrorhizon</name>
    <name type="common">Purple gromwell</name>
    <name type="synonym">Lithospermum officinale var. erythrorhizon</name>
    <dbReference type="NCBI Taxonomy" id="34254"/>
    <lineage>
        <taxon>Eukaryota</taxon>
        <taxon>Viridiplantae</taxon>
        <taxon>Streptophyta</taxon>
        <taxon>Embryophyta</taxon>
        <taxon>Tracheophyta</taxon>
        <taxon>Spermatophyta</taxon>
        <taxon>Magnoliopsida</taxon>
        <taxon>eudicotyledons</taxon>
        <taxon>Gunneridae</taxon>
        <taxon>Pentapetalae</taxon>
        <taxon>asterids</taxon>
        <taxon>lamiids</taxon>
        <taxon>Boraginales</taxon>
        <taxon>Boraginaceae</taxon>
        <taxon>Boraginoideae</taxon>
        <taxon>Lithospermeae</taxon>
        <taxon>Lithospermum</taxon>
    </lineage>
</organism>
<dbReference type="EMBL" id="BAABME010000640">
    <property type="protein sequence ID" value="GAA0144397.1"/>
    <property type="molecule type" value="Genomic_DNA"/>
</dbReference>
<feature type="domain" description="Reverse transcriptase" evidence="1">
    <location>
        <begin position="1"/>
        <end position="74"/>
    </location>
</feature>
<gene>
    <name evidence="2" type="ORF">LIER_04855</name>
</gene>
<evidence type="ECO:0000313" key="2">
    <source>
        <dbReference type="EMBL" id="GAA0144397.1"/>
    </source>
</evidence>
<accession>A0AAV3NY91</accession>
<sequence length="138" mass="15960">MRGPLIRGSLIFKEHIGRNIEIYVDDMLVKSQKREDHLGNLRETLEVLRSSRLRINPEKCSFGVTSGKFLGFMIRKRGIEPNPDKIEAILNREPPKSYKEVQRLTGCLAALSRFISKSGDRNLSFFRKIRQVSKEPFI</sequence>
<dbReference type="PANTHER" id="PTHR37984">
    <property type="entry name" value="PROTEIN CBG26694"/>
    <property type="match status" value="1"/>
</dbReference>
<dbReference type="InterPro" id="IPR050951">
    <property type="entry name" value="Retrovirus_Pol_polyprotein"/>
</dbReference>
<dbReference type="AlphaFoldDB" id="A0AAV3NY91"/>
<protein>
    <recommendedName>
        <fullName evidence="1">Reverse transcriptase domain-containing protein</fullName>
    </recommendedName>
</protein>
<evidence type="ECO:0000259" key="1">
    <source>
        <dbReference type="PROSITE" id="PS50878"/>
    </source>
</evidence>